<dbReference type="InterPro" id="IPR027417">
    <property type="entry name" value="P-loop_NTPase"/>
</dbReference>
<evidence type="ECO:0000256" key="10">
    <source>
        <dbReference type="ARBA" id="ARBA00022946"/>
    </source>
</evidence>
<evidence type="ECO:0000313" key="17">
    <source>
        <dbReference type="EMBL" id="KPA84696.1"/>
    </source>
</evidence>
<dbReference type="OMA" id="NDGRAWM"/>
<keyword evidence="4 15" id="KW-0812">Transmembrane</keyword>
<dbReference type="RefSeq" id="XP_015663135.1">
    <property type="nucleotide sequence ID" value="XM_015797615.1"/>
</dbReference>
<dbReference type="Pfam" id="PF01434">
    <property type="entry name" value="Peptidase_M41"/>
    <property type="match status" value="1"/>
</dbReference>
<dbReference type="OrthoDB" id="1413014at2759"/>
<feature type="domain" description="AAA+ ATPase" evidence="16">
    <location>
        <begin position="238"/>
        <end position="380"/>
    </location>
</feature>
<dbReference type="SUPFAM" id="SSF52540">
    <property type="entry name" value="P-loop containing nucleoside triphosphate hydrolases"/>
    <property type="match status" value="1"/>
</dbReference>
<evidence type="ECO:0000256" key="3">
    <source>
        <dbReference type="ARBA" id="ARBA00022670"/>
    </source>
</evidence>
<dbReference type="EMBL" id="LGTL01000002">
    <property type="protein sequence ID" value="KPA84696.1"/>
    <property type="molecule type" value="Genomic_DNA"/>
</dbReference>
<evidence type="ECO:0000256" key="13">
    <source>
        <dbReference type="ARBA" id="ARBA00023136"/>
    </source>
</evidence>
<name>A0A0M9G8J1_LEPPY</name>
<comment type="caution">
    <text evidence="17">The sequence shown here is derived from an EMBL/GenBank/DDBJ whole genome shotgun (WGS) entry which is preliminary data.</text>
</comment>
<dbReference type="FunFam" id="1.20.58.760:FF:000017">
    <property type="entry name" value="Putative ATP-dependent zinc metallopeptidase"/>
    <property type="match status" value="1"/>
</dbReference>
<keyword evidence="10" id="KW-0809">Transit peptide</keyword>
<dbReference type="InterPro" id="IPR000642">
    <property type="entry name" value="Peptidase_M41"/>
</dbReference>
<comment type="subcellular location">
    <subcellularLocation>
        <location evidence="2">Membrane</location>
        <topology evidence="2">Multi-pass membrane protein</topology>
    </subcellularLocation>
</comment>
<evidence type="ECO:0000256" key="9">
    <source>
        <dbReference type="ARBA" id="ARBA00022840"/>
    </source>
</evidence>
<dbReference type="PANTHER" id="PTHR43655:SF11">
    <property type="entry name" value="PUTATIVE-RELATED"/>
    <property type="match status" value="1"/>
</dbReference>
<evidence type="ECO:0000256" key="8">
    <source>
        <dbReference type="ARBA" id="ARBA00022833"/>
    </source>
</evidence>
<feature type="compositionally biased region" description="Pro residues" evidence="14">
    <location>
        <begin position="89"/>
        <end position="98"/>
    </location>
</feature>
<feature type="region of interest" description="Disordered" evidence="14">
    <location>
        <begin position="1"/>
        <end position="102"/>
    </location>
</feature>
<dbReference type="GO" id="GO:0016887">
    <property type="term" value="F:ATP hydrolysis activity"/>
    <property type="evidence" value="ECO:0007669"/>
    <property type="project" value="InterPro"/>
</dbReference>
<gene>
    <name evidence="17" type="ORF">ABB37_01201</name>
</gene>
<keyword evidence="7" id="KW-0378">Hydrolase</keyword>
<sequence>MQSNGAPQGGSLFQQMYSAQQQQQPQGYAHQPPQQGQPQDGYQQPNPYNTLPPSQQQQQQQQQPMPQYGAPNPGAYNYQQQPQQYNTYTPPPPLPPAPALMYPPQVMDDDYYKGFHDGVVRPSGPIWGNAVSWIVPVVVNVAFFVGPIWYFRRKYMQAMGSAAASAAASGGKKGAGSSGPLGGLMDMMNPMKAKNFRTEVKGTTFKDVIGIPEAKEDLKQYVDFLKEPAKFTRLGARLPKGCLLTGQPGTGKTLLARAVAGEASTPFFSCSGADFIEIFGGSGPKRVRELFEEAKKAAPCVVFIDEIDAIGSRNQGGRSMGGGGSSEENRTINQLLAELDGLSSKEAIVVIAATNYPEAIDKALLREGRFDRKVNIPMPDQKARCELFEFYLSRVITGDPNCKPKVQVFRTRKEGESGGSAANNSSGGDAANTEVKELVVEDAKPETIKLIPGVSNEAYAKMLADRTPGVSPAQISTIVNEAALNAAMDGKEVVPLDVLQNSIDDVLIGKKHRQRMSDVALHRTAYHEVGHCIMAWTSPLQKDVIKLSIIPRGRAGGYTQQVQDEAMEPHTDEFLFSQLCVLMGGRAAECIFERDISIGAMDDLQRATRLAMEKLLKYGMSKTIGQLAFKPNDRNDGRAWMTWSENLHAKVEAEARELVESAYRHTEKTLLAHKEKHIKLAELLLSQKELNQTDILAVLGARPVLTAADSNKT</sequence>
<dbReference type="GO" id="GO:0046872">
    <property type="term" value="F:metal ion binding"/>
    <property type="evidence" value="ECO:0007669"/>
    <property type="project" value="UniProtKB-KW"/>
</dbReference>
<dbReference type="InterPro" id="IPR050928">
    <property type="entry name" value="ATP-dep_Zn_Metalloprotease"/>
</dbReference>
<evidence type="ECO:0000256" key="4">
    <source>
        <dbReference type="ARBA" id="ARBA00022692"/>
    </source>
</evidence>
<dbReference type="FunFam" id="3.40.50.300:FF:000277">
    <property type="entry name" value="ATP-dependent zinc metalloprotease FtsH"/>
    <property type="match status" value="1"/>
</dbReference>
<feature type="compositionally biased region" description="Low complexity" evidence="14">
    <location>
        <begin position="14"/>
        <end position="88"/>
    </location>
</feature>
<organism evidence="17 18">
    <name type="scientific">Leptomonas pyrrhocoris</name>
    <name type="common">Firebug parasite</name>
    <dbReference type="NCBI Taxonomy" id="157538"/>
    <lineage>
        <taxon>Eukaryota</taxon>
        <taxon>Discoba</taxon>
        <taxon>Euglenozoa</taxon>
        <taxon>Kinetoplastea</taxon>
        <taxon>Metakinetoplastina</taxon>
        <taxon>Trypanosomatida</taxon>
        <taxon>Trypanosomatidae</taxon>
        <taxon>Leishmaniinae</taxon>
        <taxon>Leptomonas</taxon>
    </lineage>
</organism>
<evidence type="ECO:0000256" key="14">
    <source>
        <dbReference type="SAM" id="MobiDB-lite"/>
    </source>
</evidence>
<dbReference type="AlphaFoldDB" id="A0A0M9G8J1"/>
<evidence type="ECO:0000256" key="2">
    <source>
        <dbReference type="ARBA" id="ARBA00004141"/>
    </source>
</evidence>
<dbReference type="PANTHER" id="PTHR43655">
    <property type="entry name" value="ATP-DEPENDENT PROTEASE"/>
    <property type="match status" value="1"/>
</dbReference>
<reference evidence="17 18" key="1">
    <citation type="submission" date="2015-07" db="EMBL/GenBank/DDBJ databases">
        <title>High-quality genome of monoxenous trypanosomatid Leptomonas pyrrhocoris.</title>
        <authorList>
            <person name="Flegontov P."/>
            <person name="Butenko A."/>
            <person name="Firsov S."/>
            <person name="Vlcek C."/>
            <person name="Logacheva M.D."/>
            <person name="Field M."/>
            <person name="Filatov D."/>
            <person name="Flegontova O."/>
            <person name="Gerasimov E."/>
            <person name="Jackson A.P."/>
            <person name="Kelly S."/>
            <person name="Opperdoes F."/>
            <person name="O'Reilly A."/>
            <person name="Votypka J."/>
            <person name="Yurchenko V."/>
            <person name="Lukes J."/>
        </authorList>
    </citation>
    <scope>NUCLEOTIDE SEQUENCE [LARGE SCALE GENOMIC DNA]</scope>
    <source>
        <strain evidence="17">H10</strain>
    </source>
</reference>
<dbReference type="Gene3D" id="3.40.50.300">
    <property type="entry name" value="P-loop containing nucleotide triphosphate hydrolases"/>
    <property type="match status" value="1"/>
</dbReference>
<keyword evidence="9" id="KW-0067">ATP-binding</keyword>
<dbReference type="GO" id="GO:0005524">
    <property type="term" value="F:ATP binding"/>
    <property type="evidence" value="ECO:0007669"/>
    <property type="project" value="UniProtKB-KW"/>
</dbReference>
<evidence type="ECO:0000313" key="18">
    <source>
        <dbReference type="Proteomes" id="UP000037923"/>
    </source>
</evidence>
<protein>
    <submittedName>
        <fullName evidence="17">Putative mitochondrial putative ATP-dependent zinc metallopeptidase</fullName>
    </submittedName>
</protein>
<keyword evidence="13 15" id="KW-0472">Membrane</keyword>
<dbReference type="InterPro" id="IPR003960">
    <property type="entry name" value="ATPase_AAA_CS"/>
</dbReference>
<dbReference type="InterPro" id="IPR003959">
    <property type="entry name" value="ATPase_AAA_core"/>
</dbReference>
<dbReference type="Pfam" id="PF00004">
    <property type="entry name" value="AAA"/>
    <property type="match status" value="1"/>
</dbReference>
<dbReference type="SMART" id="SM00382">
    <property type="entry name" value="AAA"/>
    <property type="match status" value="1"/>
</dbReference>
<evidence type="ECO:0000256" key="15">
    <source>
        <dbReference type="SAM" id="Phobius"/>
    </source>
</evidence>
<keyword evidence="11 15" id="KW-1133">Transmembrane helix</keyword>
<evidence type="ECO:0000256" key="12">
    <source>
        <dbReference type="ARBA" id="ARBA00023049"/>
    </source>
</evidence>
<comment type="cofactor">
    <cofactor evidence="1">
        <name>Zn(2+)</name>
        <dbReference type="ChEBI" id="CHEBI:29105"/>
    </cofactor>
</comment>
<keyword evidence="6" id="KW-0547">Nucleotide-binding</keyword>
<dbReference type="GO" id="GO:0005745">
    <property type="term" value="C:m-AAA complex"/>
    <property type="evidence" value="ECO:0007669"/>
    <property type="project" value="TreeGrafter"/>
</dbReference>
<dbReference type="Gene3D" id="1.20.58.760">
    <property type="entry name" value="Peptidase M41"/>
    <property type="match status" value="1"/>
</dbReference>
<keyword evidence="8" id="KW-0862">Zinc</keyword>
<evidence type="ECO:0000259" key="16">
    <source>
        <dbReference type="SMART" id="SM00382"/>
    </source>
</evidence>
<dbReference type="GeneID" id="26901496"/>
<dbReference type="GO" id="GO:0004222">
    <property type="term" value="F:metalloendopeptidase activity"/>
    <property type="evidence" value="ECO:0007669"/>
    <property type="project" value="InterPro"/>
</dbReference>
<dbReference type="PROSITE" id="PS00674">
    <property type="entry name" value="AAA"/>
    <property type="match status" value="1"/>
</dbReference>
<evidence type="ECO:0000256" key="6">
    <source>
        <dbReference type="ARBA" id="ARBA00022741"/>
    </source>
</evidence>
<proteinExistence type="predicted"/>
<dbReference type="GO" id="GO:0004176">
    <property type="term" value="F:ATP-dependent peptidase activity"/>
    <property type="evidence" value="ECO:0007669"/>
    <property type="project" value="InterPro"/>
</dbReference>
<evidence type="ECO:0000256" key="11">
    <source>
        <dbReference type="ARBA" id="ARBA00022989"/>
    </source>
</evidence>
<evidence type="ECO:0000256" key="5">
    <source>
        <dbReference type="ARBA" id="ARBA00022723"/>
    </source>
</evidence>
<accession>A0A0M9G8J1</accession>
<evidence type="ECO:0000256" key="7">
    <source>
        <dbReference type="ARBA" id="ARBA00022801"/>
    </source>
</evidence>
<keyword evidence="12" id="KW-0482">Metalloprotease</keyword>
<keyword evidence="3" id="KW-0645">Protease</keyword>
<evidence type="ECO:0000256" key="1">
    <source>
        <dbReference type="ARBA" id="ARBA00001947"/>
    </source>
</evidence>
<dbReference type="GO" id="GO:0034982">
    <property type="term" value="P:mitochondrial protein processing"/>
    <property type="evidence" value="ECO:0007669"/>
    <property type="project" value="TreeGrafter"/>
</dbReference>
<dbReference type="Gene3D" id="1.10.8.60">
    <property type="match status" value="1"/>
</dbReference>
<feature type="transmembrane region" description="Helical" evidence="15">
    <location>
        <begin position="130"/>
        <end position="151"/>
    </location>
</feature>
<dbReference type="SUPFAM" id="SSF140990">
    <property type="entry name" value="FtsH protease domain-like"/>
    <property type="match status" value="1"/>
</dbReference>
<keyword evidence="5" id="KW-0479">Metal-binding</keyword>
<dbReference type="Proteomes" id="UP000037923">
    <property type="component" value="Unassembled WGS sequence"/>
</dbReference>
<keyword evidence="18" id="KW-1185">Reference proteome</keyword>
<dbReference type="InterPro" id="IPR003593">
    <property type="entry name" value="AAA+_ATPase"/>
</dbReference>
<dbReference type="InterPro" id="IPR037219">
    <property type="entry name" value="Peptidase_M41-like"/>
</dbReference>
<dbReference type="VEuPathDB" id="TriTrypDB:LpyrH10_02_1750"/>